<keyword evidence="4 10" id="KW-0498">Mitosis</keyword>
<dbReference type="EC" id="3.1.3.48" evidence="2 10"/>
<dbReference type="EMBL" id="JAQQPM010000006">
    <property type="protein sequence ID" value="KAK2073176.1"/>
    <property type="molecule type" value="Genomic_DNA"/>
</dbReference>
<accession>A0AAD9I8J0</accession>
<evidence type="ECO:0000256" key="6">
    <source>
        <dbReference type="ARBA" id="ARBA00022912"/>
    </source>
</evidence>
<dbReference type="CDD" id="cd01530">
    <property type="entry name" value="Cdc25"/>
    <property type="match status" value="1"/>
</dbReference>
<evidence type="ECO:0000256" key="10">
    <source>
        <dbReference type="RuleBase" id="RU368028"/>
    </source>
</evidence>
<name>A0AAD9I8J0_9PEZI</name>
<evidence type="ECO:0000256" key="8">
    <source>
        <dbReference type="ARBA" id="ARBA00051722"/>
    </source>
</evidence>
<dbReference type="SMART" id="SM00450">
    <property type="entry name" value="RHOD"/>
    <property type="match status" value="1"/>
</dbReference>
<dbReference type="GO" id="GO:0051301">
    <property type="term" value="P:cell division"/>
    <property type="evidence" value="ECO:0007669"/>
    <property type="project" value="UniProtKB-UniRule"/>
</dbReference>
<dbReference type="FunFam" id="3.40.250.10:FF:000021">
    <property type="entry name" value="M-phase inducer phosphatase cdc-25.2"/>
    <property type="match status" value="1"/>
</dbReference>
<feature type="compositionally biased region" description="Low complexity" evidence="11">
    <location>
        <begin position="256"/>
        <end position="265"/>
    </location>
</feature>
<organism evidence="13 14">
    <name type="scientific">Phyllachora maydis</name>
    <dbReference type="NCBI Taxonomy" id="1825666"/>
    <lineage>
        <taxon>Eukaryota</taxon>
        <taxon>Fungi</taxon>
        <taxon>Dikarya</taxon>
        <taxon>Ascomycota</taxon>
        <taxon>Pezizomycotina</taxon>
        <taxon>Sordariomycetes</taxon>
        <taxon>Sordariomycetidae</taxon>
        <taxon>Phyllachorales</taxon>
        <taxon>Phyllachoraceae</taxon>
        <taxon>Phyllachora</taxon>
    </lineage>
</organism>
<keyword evidence="5 10" id="KW-0378">Hydrolase</keyword>
<dbReference type="AlphaFoldDB" id="A0AAD9I8J0"/>
<dbReference type="GO" id="GO:0004725">
    <property type="term" value="F:protein tyrosine phosphatase activity"/>
    <property type="evidence" value="ECO:0007669"/>
    <property type="project" value="UniProtKB-UniRule"/>
</dbReference>
<dbReference type="PRINTS" id="PR00716">
    <property type="entry name" value="MPIPHPHTASE"/>
</dbReference>
<evidence type="ECO:0000259" key="12">
    <source>
        <dbReference type="PROSITE" id="PS50206"/>
    </source>
</evidence>
<evidence type="ECO:0000313" key="14">
    <source>
        <dbReference type="Proteomes" id="UP001217918"/>
    </source>
</evidence>
<feature type="domain" description="Rhodanese" evidence="12">
    <location>
        <begin position="363"/>
        <end position="466"/>
    </location>
</feature>
<gene>
    <name evidence="13" type="ORF">P8C59_007474</name>
</gene>
<dbReference type="PROSITE" id="PS50206">
    <property type="entry name" value="RHODANESE_3"/>
    <property type="match status" value="1"/>
</dbReference>
<keyword evidence="14" id="KW-1185">Reference proteome</keyword>
<dbReference type="GO" id="GO:0010971">
    <property type="term" value="P:positive regulation of G2/M transition of mitotic cell cycle"/>
    <property type="evidence" value="ECO:0007669"/>
    <property type="project" value="TreeGrafter"/>
</dbReference>
<dbReference type="InterPro" id="IPR000751">
    <property type="entry name" value="MPI_Phosphatase"/>
</dbReference>
<sequence length="587" mass="64760">MRPPPALFGHQNIFGSDHGLLASNGLRAGPRDHFRNRSRNRNMDYFNVKPGHGSSPTASLAADLSQNFRINEASPQMATPRRALFTKSMLESMETRAYVTTPPLPPSSSPVPLSEMMDMTPLPHKTPFVTHLEVPSPTPAQSPADEMMVDSPPEPRPAVAERRKATLRRPSLTRAKGYSTGAVAHRLQPAAASAAAAADNEVPPFHFGPTSAFAATPAAAEMPLSACFEASPSQERRPQTANSPSQSASRPRPHFGSLSGLGSSGVRNGSPITAHSRRPSNPFLRPRKLYRRSLSMFESPGDVLRTKKEPTPPSSLQCVVDVDVDEPHVPALPHHFPDGNNDSIPRISRETMLELLDGKYAEHFDHTMIIDCRFEYEYDGGHINGAINYNNKELLSSHLFAAPKPRALLIFHCEYSAHRAPIMARHVRAEDRTVNVESYPRLTYPDVYILEGGYSGFFAEHADRCHPQAYVEMDDTAHVKTCEREMDRLRQHNRKGLHRAQTFAFGQHDDSPTAPGRVVNGRGVHGGSSIFGSPLVARDIMKEMDSPFSLGPSPMRNVRDYDSPDMMIGASPILVADRSHTRRMVSF</sequence>
<evidence type="ECO:0000256" key="2">
    <source>
        <dbReference type="ARBA" id="ARBA00013064"/>
    </source>
</evidence>
<evidence type="ECO:0000313" key="13">
    <source>
        <dbReference type="EMBL" id="KAK2073176.1"/>
    </source>
</evidence>
<dbReference type="SUPFAM" id="SSF52821">
    <property type="entry name" value="Rhodanese/Cell cycle control phosphatase"/>
    <property type="match status" value="1"/>
</dbReference>
<reference evidence="13" key="1">
    <citation type="journal article" date="2023" name="Mol. Plant Microbe Interact.">
        <title>Elucidating the Obligate Nature and Biological Capacity of an Invasive Fungal Corn Pathogen.</title>
        <authorList>
            <person name="MacCready J.S."/>
            <person name="Roggenkamp E.M."/>
            <person name="Gdanetz K."/>
            <person name="Chilvers M.I."/>
        </authorList>
    </citation>
    <scope>NUCLEOTIDE SEQUENCE</scope>
    <source>
        <strain evidence="13">PM02</strain>
    </source>
</reference>
<evidence type="ECO:0000256" key="1">
    <source>
        <dbReference type="ARBA" id="ARBA00011065"/>
    </source>
</evidence>
<evidence type="ECO:0000256" key="3">
    <source>
        <dbReference type="ARBA" id="ARBA00022618"/>
    </source>
</evidence>
<proteinExistence type="inferred from homology"/>
<evidence type="ECO:0000256" key="9">
    <source>
        <dbReference type="ARBA" id="ARBA00067190"/>
    </source>
</evidence>
<dbReference type="PANTHER" id="PTHR10828">
    <property type="entry name" value="M-PHASE INDUCER PHOSPHATASE DUAL SPECIFICITY PHOSPHATASE CDC25"/>
    <property type="match status" value="1"/>
</dbReference>
<dbReference type="GO" id="GO:0110032">
    <property type="term" value="P:positive regulation of G2/MI transition of meiotic cell cycle"/>
    <property type="evidence" value="ECO:0007669"/>
    <property type="project" value="TreeGrafter"/>
</dbReference>
<dbReference type="Pfam" id="PF00581">
    <property type="entry name" value="Rhodanese"/>
    <property type="match status" value="1"/>
</dbReference>
<evidence type="ECO:0000256" key="11">
    <source>
        <dbReference type="SAM" id="MobiDB-lite"/>
    </source>
</evidence>
<dbReference type="InterPro" id="IPR036873">
    <property type="entry name" value="Rhodanese-like_dom_sf"/>
</dbReference>
<evidence type="ECO:0000256" key="5">
    <source>
        <dbReference type="ARBA" id="ARBA00022801"/>
    </source>
</evidence>
<feature type="compositionally biased region" description="Polar residues" evidence="11">
    <location>
        <begin position="239"/>
        <end position="249"/>
    </location>
</feature>
<comment type="similarity">
    <text evidence="1 10">Belongs to the MPI phosphatase family.</text>
</comment>
<keyword evidence="7 10" id="KW-0131">Cell cycle</keyword>
<keyword evidence="6 10" id="KW-0904">Protein phosphatase</keyword>
<dbReference type="PANTHER" id="PTHR10828:SF17">
    <property type="entry name" value="PROTEIN-TYROSINE-PHOSPHATASE"/>
    <property type="match status" value="1"/>
</dbReference>
<dbReference type="GO" id="GO:0005737">
    <property type="term" value="C:cytoplasm"/>
    <property type="evidence" value="ECO:0007669"/>
    <property type="project" value="TreeGrafter"/>
</dbReference>
<comment type="catalytic activity">
    <reaction evidence="8 10">
        <text>O-phospho-L-tyrosyl-[protein] + H2O = L-tyrosyl-[protein] + phosphate</text>
        <dbReference type="Rhea" id="RHEA:10684"/>
        <dbReference type="Rhea" id="RHEA-COMP:10136"/>
        <dbReference type="Rhea" id="RHEA-COMP:20101"/>
        <dbReference type="ChEBI" id="CHEBI:15377"/>
        <dbReference type="ChEBI" id="CHEBI:43474"/>
        <dbReference type="ChEBI" id="CHEBI:46858"/>
        <dbReference type="ChEBI" id="CHEBI:61978"/>
        <dbReference type="EC" id="3.1.3.48"/>
    </reaction>
</comment>
<feature type="region of interest" description="Disordered" evidence="11">
    <location>
        <begin position="134"/>
        <end position="180"/>
    </location>
</feature>
<comment type="function">
    <text evidence="10">Tyrosine protein phosphatase which functions as a dosage-dependent inducer of mitotic progression.</text>
</comment>
<feature type="region of interest" description="Disordered" evidence="11">
    <location>
        <begin position="230"/>
        <end position="285"/>
    </location>
</feature>
<dbReference type="Gene3D" id="3.40.250.10">
    <property type="entry name" value="Rhodanese-like domain"/>
    <property type="match status" value="1"/>
</dbReference>
<dbReference type="InterPro" id="IPR001763">
    <property type="entry name" value="Rhodanese-like_dom"/>
</dbReference>
<dbReference type="GO" id="GO:0005634">
    <property type="term" value="C:nucleus"/>
    <property type="evidence" value="ECO:0007669"/>
    <property type="project" value="TreeGrafter"/>
</dbReference>
<dbReference type="GO" id="GO:0000086">
    <property type="term" value="P:G2/M transition of mitotic cell cycle"/>
    <property type="evidence" value="ECO:0007669"/>
    <property type="project" value="TreeGrafter"/>
</dbReference>
<evidence type="ECO:0000256" key="4">
    <source>
        <dbReference type="ARBA" id="ARBA00022776"/>
    </source>
</evidence>
<protein>
    <recommendedName>
        <fullName evidence="9 10">M-phase inducer phosphatase</fullName>
        <ecNumber evidence="2 10">3.1.3.48</ecNumber>
    </recommendedName>
</protein>
<keyword evidence="3 10" id="KW-0132">Cell division</keyword>
<dbReference type="Proteomes" id="UP001217918">
    <property type="component" value="Unassembled WGS sequence"/>
</dbReference>
<evidence type="ECO:0000256" key="7">
    <source>
        <dbReference type="ARBA" id="ARBA00023306"/>
    </source>
</evidence>
<comment type="caution">
    <text evidence="13">The sequence shown here is derived from an EMBL/GenBank/DDBJ whole genome shotgun (WGS) entry which is preliminary data.</text>
</comment>